<gene>
    <name evidence="9" type="ORF">OU421_07445</name>
</gene>
<feature type="transmembrane region" description="Helical" evidence="7">
    <location>
        <begin position="65"/>
        <end position="91"/>
    </location>
</feature>
<dbReference type="RefSeq" id="WP_268185441.1">
    <property type="nucleotide sequence ID" value="NZ_CP113361.1"/>
</dbReference>
<feature type="transmembrane region" description="Helical" evidence="7">
    <location>
        <begin position="7"/>
        <end position="28"/>
    </location>
</feature>
<evidence type="ECO:0000259" key="8">
    <source>
        <dbReference type="PROSITE" id="PS50928"/>
    </source>
</evidence>
<feature type="transmembrane region" description="Helical" evidence="7">
    <location>
        <begin position="126"/>
        <end position="145"/>
    </location>
</feature>
<dbReference type="InterPro" id="IPR035906">
    <property type="entry name" value="MetI-like_sf"/>
</dbReference>
<feature type="transmembrane region" description="Helical" evidence="7">
    <location>
        <begin position="233"/>
        <end position="256"/>
    </location>
</feature>
<evidence type="ECO:0000313" key="10">
    <source>
        <dbReference type="Proteomes" id="UP001163096"/>
    </source>
</evidence>
<evidence type="ECO:0000256" key="1">
    <source>
        <dbReference type="ARBA" id="ARBA00004651"/>
    </source>
</evidence>
<feature type="domain" description="ABC transmembrane type-1" evidence="8">
    <location>
        <begin position="63"/>
        <end position="254"/>
    </location>
</feature>
<dbReference type="GO" id="GO:0005886">
    <property type="term" value="C:plasma membrane"/>
    <property type="evidence" value="ECO:0007669"/>
    <property type="project" value="UniProtKB-SubCell"/>
</dbReference>
<keyword evidence="3" id="KW-1003">Cell membrane</keyword>
<dbReference type="InterPro" id="IPR050366">
    <property type="entry name" value="BP-dependent_transpt_permease"/>
</dbReference>
<sequence length="267" mass="29162">MTGVNRWAVLLLVCFIVMALIPGVLAPYGPKERSYPYQDPSPEHLLGTDDIGTDILTEVIYSARISLFVGFAAAALATGIGLCIGITAGYLRGGVDEVLMGATDVVMIIPKIPLIIILAAFLRPGVWLLILVLGLLGWESIARVVRSKVLQVRETGYVMSARCMGFSPFWIMGSEVLPNILHVVAPKFMLATAAAMISEASLSFLGLGDPTMQSWGMMISYAFSKGGFIREMWWWYLPPGICITLCVIAVAAISFSSREKHREVWME</sequence>
<keyword evidence="10" id="KW-1185">Reference proteome</keyword>
<evidence type="ECO:0000256" key="7">
    <source>
        <dbReference type="RuleBase" id="RU363032"/>
    </source>
</evidence>
<name>A0A9X9S2D5_METOG</name>
<dbReference type="KEGG" id="mou:OU421_07445"/>
<dbReference type="InterPro" id="IPR000515">
    <property type="entry name" value="MetI-like"/>
</dbReference>
<accession>A0A9X9S2D5</accession>
<evidence type="ECO:0000256" key="3">
    <source>
        <dbReference type="ARBA" id="ARBA00022475"/>
    </source>
</evidence>
<comment type="subcellular location">
    <subcellularLocation>
        <location evidence="1 7">Cell membrane</location>
        <topology evidence="1 7">Multi-pass membrane protein</topology>
    </subcellularLocation>
</comment>
<evidence type="ECO:0000256" key="5">
    <source>
        <dbReference type="ARBA" id="ARBA00022989"/>
    </source>
</evidence>
<evidence type="ECO:0000256" key="6">
    <source>
        <dbReference type="ARBA" id="ARBA00023136"/>
    </source>
</evidence>
<organism evidence="9 10">
    <name type="scientific">Methanogenium organophilum</name>
    <dbReference type="NCBI Taxonomy" id="2199"/>
    <lineage>
        <taxon>Archaea</taxon>
        <taxon>Methanobacteriati</taxon>
        <taxon>Methanobacteriota</taxon>
        <taxon>Stenosarchaea group</taxon>
        <taxon>Methanomicrobia</taxon>
        <taxon>Methanomicrobiales</taxon>
        <taxon>Methanomicrobiaceae</taxon>
        <taxon>Methanogenium</taxon>
    </lineage>
</organism>
<dbReference type="GO" id="GO:0055085">
    <property type="term" value="P:transmembrane transport"/>
    <property type="evidence" value="ECO:0007669"/>
    <property type="project" value="InterPro"/>
</dbReference>
<evidence type="ECO:0000256" key="2">
    <source>
        <dbReference type="ARBA" id="ARBA00022448"/>
    </source>
</evidence>
<feature type="transmembrane region" description="Helical" evidence="7">
    <location>
        <begin position="98"/>
        <end position="120"/>
    </location>
</feature>
<dbReference type="EMBL" id="CP113361">
    <property type="protein sequence ID" value="WAI00268.1"/>
    <property type="molecule type" value="Genomic_DNA"/>
</dbReference>
<dbReference type="GeneID" id="76834925"/>
<dbReference type="CDD" id="cd06261">
    <property type="entry name" value="TM_PBP2"/>
    <property type="match status" value="1"/>
</dbReference>
<evidence type="ECO:0000256" key="4">
    <source>
        <dbReference type="ARBA" id="ARBA00022692"/>
    </source>
</evidence>
<dbReference type="SUPFAM" id="SSF161098">
    <property type="entry name" value="MetI-like"/>
    <property type="match status" value="1"/>
</dbReference>
<dbReference type="Pfam" id="PF00528">
    <property type="entry name" value="BPD_transp_1"/>
    <property type="match status" value="1"/>
</dbReference>
<keyword evidence="2 7" id="KW-0813">Transport</keyword>
<dbReference type="PANTHER" id="PTHR43386:SF1">
    <property type="entry name" value="D,D-DIPEPTIDE TRANSPORT SYSTEM PERMEASE PROTEIN DDPC-RELATED"/>
    <property type="match status" value="1"/>
</dbReference>
<comment type="similarity">
    <text evidence="7">Belongs to the binding-protein-dependent transport system permease family.</text>
</comment>
<keyword evidence="6 7" id="KW-0472">Membrane</keyword>
<keyword evidence="5 7" id="KW-1133">Transmembrane helix</keyword>
<protein>
    <submittedName>
        <fullName evidence="9">ABC transporter permease</fullName>
    </submittedName>
</protein>
<dbReference type="AlphaFoldDB" id="A0A9X9S2D5"/>
<dbReference type="PANTHER" id="PTHR43386">
    <property type="entry name" value="OLIGOPEPTIDE TRANSPORT SYSTEM PERMEASE PROTEIN APPC"/>
    <property type="match status" value="1"/>
</dbReference>
<evidence type="ECO:0000313" key="9">
    <source>
        <dbReference type="EMBL" id="WAI00268.1"/>
    </source>
</evidence>
<dbReference type="PROSITE" id="PS50928">
    <property type="entry name" value="ABC_TM1"/>
    <property type="match status" value="1"/>
</dbReference>
<dbReference type="Gene3D" id="1.10.3720.10">
    <property type="entry name" value="MetI-like"/>
    <property type="match status" value="1"/>
</dbReference>
<dbReference type="Proteomes" id="UP001163096">
    <property type="component" value="Chromosome"/>
</dbReference>
<reference evidence="9" key="1">
    <citation type="submission" date="2022-11" db="EMBL/GenBank/DDBJ databases">
        <title>Complete genome sequence of Methanogenium organophilum DSM 3596.</title>
        <authorList>
            <person name="Chen S.-C."/>
            <person name="Lai S.-J."/>
            <person name="You Y.-T."/>
        </authorList>
    </citation>
    <scope>NUCLEOTIDE SEQUENCE</scope>
    <source>
        <strain evidence="9">DSM 3596</strain>
    </source>
</reference>
<proteinExistence type="inferred from homology"/>
<keyword evidence="4 7" id="KW-0812">Transmembrane</keyword>